<dbReference type="AlphaFoldDB" id="A0A7S0H895"/>
<evidence type="ECO:0000313" key="1">
    <source>
        <dbReference type="EMBL" id="CAD8471680.1"/>
    </source>
</evidence>
<gene>
    <name evidence="1" type="ORF">PANT1444_LOCUS2581</name>
</gene>
<sequence length="103" mass="10838">MAATRRSSSPTPPPSPCVVDNDAYEEGKTACELAYEKGITNCKKEFKACKVGKDPAGIDACKDIRDNVCKPNEDDSNDANYAVYGTCAEANQLLNGNGKGGGC</sequence>
<dbReference type="EMBL" id="HBEP01004624">
    <property type="protein sequence ID" value="CAD8471680.1"/>
    <property type="molecule type" value="Transcribed_RNA"/>
</dbReference>
<proteinExistence type="predicted"/>
<accession>A0A7S0H895</accession>
<name>A0A7S0H895_9EUKA</name>
<reference evidence="1" key="1">
    <citation type="submission" date="2021-01" db="EMBL/GenBank/DDBJ databases">
        <authorList>
            <person name="Corre E."/>
            <person name="Pelletier E."/>
            <person name="Niang G."/>
            <person name="Scheremetjew M."/>
            <person name="Finn R."/>
            <person name="Kale V."/>
            <person name="Holt S."/>
            <person name="Cochrane G."/>
            <person name="Meng A."/>
            <person name="Brown T."/>
            <person name="Cohen L."/>
        </authorList>
    </citation>
    <scope>NUCLEOTIDE SEQUENCE</scope>
    <source>
        <strain evidence="1">CCMP1374</strain>
    </source>
</reference>
<organism evidence="1">
    <name type="scientific">Phaeocystis antarctica</name>
    <dbReference type="NCBI Taxonomy" id="33657"/>
    <lineage>
        <taxon>Eukaryota</taxon>
        <taxon>Haptista</taxon>
        <taxon>Haptophyta</taxon>
        <taxon>Prymnesiophyceae</taxon>
        <taxon>Phaeocystales</taxon>
        <taxon>Phaeocystaceae</taxon>
        <taxon>Phaeocystis</taxon>
    </lineage>
</organism>
<protein>
    <submittedName>
        <fullName evidence="1">Uncharacterized protein</fullName>
    </submittedName>
</protein>